<dbReference type="InterPro" id="IPR000719">
    <property type="entry name" value="Prot_kinase_dom"/>
</dbReference>
<accession>A0A448WCL9</accession>
<feature type="region of interest" description="Disordered" evidence="4">
    <location>
        <begin position="1"/>
        <end position="41"/>
    </location>
</feature>
<sequence length="290" mass="32544">MPFQASSHFNLDPGRSDDKTDSLTNVVEEEEGNLNGSDKENKLGLSYSKQSIGGKILAKTANDSITASKASLSIKKRRLPTDPDPCLLSLDGLLDMFFVVVQLVDQVRQDCYDAAEEEDAGDGESEESATMIMTDYFRKRTQPLIRRLEDLRVCLKDFKLGPSIGRGACGLVRVVRESAPPYSVYAMKSQYKGVWLHHDPEGSQILLERTVLSQAAAVDNPWLPHLYYAFQDKKQLHLVMDYEPGGDMYIFLNKVRCRFIRMFVKLDDAMPKEVIFEGAGSETTELDKCA</sequence>
<keyword evidence="7" id="KW-1185">Reference proteome</keyword>
<evidence type="ECO:0000313" key="6">
    <source>
        <dbReference type="EMBL" id="VEL08488.1"/>
    </source>
</evidence>
<dbReference type="InterPro" id="IPR011009">
    <property type="entry name" value="Kinase-like_dom_sf"/>
</dbReference>
<gene>
    <name evidence="6" type="ORF">PXEA_LOCUS1928</name>
</gene>
<dbReference type="GO" id="GO:0031032">
    <property type="term" value="P:actomyosin structure organization"/>
    <property type="evidence" value="ECO:0007669"/>
    <property type="project" value="TreeGrafter"/>
</dbReference>
<keyword evidence="1" id="KW-0597">Phosphoprotein</keyword>
<comment type="catalytic activity">
    <reaction evidence="2">
        <text>L-threonyl-[protein] + ATP = O-phospho-L-threonyl-[protein] + ADP + H(+)</text>
        <dbReference type="Rhea" id="RHEA:46608"/>
        <dbReference type="Rhea" id="RHEA-COMP:11060"/>
        <dbReference type="Rhea" id="RHEA-COMP:11605"/>
        <dbReference type="ChEBI" id="CHEBI:15378"/>
        <dbReference type="ChEBI" id="CHEBI:30013"/>
        <dbReference type="ChEBI" id="CHEBI:30616"/>
        <dbReference type="ChEBI" id="CHEBI:61977"/>
        <dbReference type="ChEBI" id="CHEBI:456216"/>
        <dbReference type="EC" id="2.7.11.1"/>
    </reaction>
</comment>
<comment type="caution">
    <text evidence="6">The sequence shown here is derived from an EMBL/GenBank/DDBJ whole genome shotgun (WGS) entry which is preliminary data.</text>
</comment>
<protein>
    <recommendedName>
        <fullName evidence="5">Protein kinase domain-containing protein</fullName>
    </recommendedName>
</protein>
<name>A0A448WCL9_9PLAT</name>
<comment type="catalytic activity">
    <reaction evidence="3">
        <text>L-seryl-[protein] + ATP = O-phospho-L-seryl-[protein] + ADP + H(+)</text>
        <dbReference type="Rhea" id="RHEA:17989"/>
        <dbReference type="Rhea" id="RHEA-COMP:9863"/>
        <dbReference type="Rhea" id="RHEA-COMP:11604"/>
        <dbReference type="ChEBI" id="CHEBI:15378"/>
        <dbReference type="ChEBI" id="CHEBI:29999"/>
        <dbReference type="ChEBI" id="CHEBI:30616"/>
        <dbReference type="ChEBI" id="CHEBI:83421"/>
        <dbReference type="ChEBI" id="CHEBI:456216"/>
        <dbReference type="EC" id="2.7.11.1"/>
    </reaction>
</comment>
<reference evidence="6" key="1">
    <citation type="submission" date="2018-11" db="EMBL/GenBank/DDBJ databases">
        <authorList>
            <consortium name="Pathogen Informatics"/>
        </authorList>
    </citation>
    <scope>NUCLEOTIDE SEQUENCE</scope>
</reference>
<evidence type="ECO:0000259" key="5">
    <source>
        <dbReference type="PROSITE" id="PS50011"/>
    </source>
</evidence>
<dbReference type="AlphaFoldDB" id="A0A448WCL9"/>
<dbReference type="Gene3D" id="3.30.200.20">
    <property type="entry name" value="Phosphorylase Kinase, domain 1"/>
    <property type="match status" value="1"/>
</dbReference>
<dbReference type="GO" id="GO:0005737">
    <property type="term" value="C:cytoplasm"/>
    <property type="evidence" value="ECO:0007669"/>
    <property type="project" value="TreeGrafter"/>
</dbReference>
<dbReference type="InterPro" id="IPR050839">
    <property type="entry name" value="Rho-assoc_Ser/Thr_Kinase"/>
</dbReference>
<proteinExistence type="predicted"/>
<dbReference type="PANTHER" id="PTHR22988:SF71">
    <property type="entry name" value="CITRON RHO-INTERACTING KINASE"/>
    <property type="match status" value="1"/>
</dbReference>
<organism evidence="6 7">
    <name type="scientific">Protopolystoma xenopodis</name>
    <dbReference type="NCBI Taxonomy" id="117903"/>
    <lineage>
        <taxon>Eukaryota</taxon>
        <taxon>Metazoa</taxon>
        <taxon>Spiralia</taxon>
        <taxon>Lophotrochozoa</taxon>
        <taxon>Platyhelminthes</taxon>
        <taxon>Monogenea</taxon>
        <taxon>Polyopisthocotylea</taxon>
        <taxon>Polystomatidea</taxon>
        <taxon>Polystomatidae</taxon>
        <taxon>Protopolystoma</taxon>
    </lineage>
</organism>
<evidence type="ECO:0000313" key="7">
    <source>
        <dbReference type="Proteomes" id="UP000784294"/>
    </source>
</evidence>
<dbReference type="Proteomes" id="UP000784294">
    <property type="component" value="Unassembled WGS sequence"/>
</dbReference>
<dbReference type="PANTHER" id="PTHR22988">
    <property type="entry name" value="MYOTONIC DYSTROPHY S/T KINASE-RELATED"/>
    <property type="match status" value="1"/>
</dbReference>
<evidence type="ECO:0000256" key="3">
    <source>
        <dbReference type="ARBA" id="ARBA00048679"/>
    </source>
</evidence>
<dbReference type="GO" id="GO:0005524">
    <property type="term" value="F:ATP binding"/>
    <property type="evidence" value="ECO:0007669"/>
    <property type="project" value="InterPro"/>
</dbReference>
<dbReference type="GO" id="GO:0005856">
    <property type="term" value="C:cytoskeleton"/>
    <property type="evidence" value="ECO:0007669"/>
    <property type="project" value="TreeGrafter"/>
</dbReference>
<dbReference type="GO" id="GO:0004674">
    <property type="term" value="F:protein serine/threonine kinase activity"/>
    <property type="evidence" value="ECO:0007669"/>
    <property type="project" value="UniProtKB-EC"/>
</dbReference>
<dbReference type="EMBL" id="CAAALY010004104">
    <property type="protein sequence ID" value="VEL08488.1"/>
    <property type="molecule type" value="Genomic_DNA"/>
</dbReference>
<evidence type="ECO:0000256" key="4">
    <source>
        <dbReference type="SAM" id="MobiDB-lite"/>
    </source>
</evidence>
<dbReference type="PROSITE" id="PS50011">
    <property type="entry name" value="PROTEIN_KINASE_DOM"/>
    <property type="match status" value="1"/>
</dbReference>
<feature type="domain" description="Protein kinase" evidence="5">
    <location>
        <begin position="158"/>
        <end position="290"/>
    </location>
</feature>
<dbReference type="OrthoDB" id="3359639at2759"/>
<evidence type="ECO:0000256" key="2">
    <source>
        <dbReference type="ARBA" id="ARBA00047899"/>
    </source>
</evidence>
<evidence type="ECO:0000256" key="1">
    <source>
        <dbReference type="ARBA" id="ARBA00022553"/>
    </source>
</evidence>
<dbReference type="SUPFAM" id="SSF56112">
    <property type="entry name" value="Protein kinase-like (PK-like)"/>
    <property type="match status" value="1"/>
</dbReference>